<name>A0ABY5ETZ3_9HYPH</name>
<dbReference type="RefSeq" id="WP_254770515.1">
    <property type="nucleotide sequence ID" value="NZ_CP101114.1"/>
</dbReference>
<accession>A0ABY5ETZ3</accession>
<proteinExistence type="predicted"/>
<evidence type="ECO:0000313" key="2">
    <source>
        <dbReference type="Proteomes" id="UP001059475"/>
    </source>
</evidence>
<evidence type="ECO:0000313" key="1">
    <source>
        <dbReference type="EMBL" id="UTO28614.1"/>
    </source>
</evidence>
<protein>
    <submittedName>
        <fullName evidence="1">Uncharacterized protein</fullName>
    </submittedName>
</protein>
<sequence>MIVPVCSFIKWKEDGTQRLYRYTIYERHREMGLGVLERSLKRKPVNLVTQ</sequence>
<reference evidence="1" key="1">
    <citation type="submission" date="2022-07" db="EMBL/GenBank/DDBJ databases">
        <title>First report of Bartonella spp. in marsupials in Brazil, with a description of Bartonella harrusi sp. nov. and new proposal for taxonomic reclassification of species of the genus Bartonella.</title>
        <authorList>
            <person name="Amaral R.B."/>
        </authorList>
    </citation>
    <scope>NUCLEOTIDE SEQUENCE</scope>
    <source>
        <strain evidence="1">117A</strain>
    </source>
</reference>
<organism evidence="1 2">
    <name type="scientific">Bartonella harrusi</name>
    <dbReference type="NCBI Taxonomy" id="2961895"/>
    <lineage>
        <taxon>Bacteria</taxon>
        <taxon>Pseudomonadati</taxon>
        <taxon>Pseudomonadota</taxon>
        <taxon>Alphaproteobacteria</taxon>
        <taxon>Hyphomicrobiales</taxon>
        <taxon>Bartonellaceae</taxon>
        <taxon>Bartonella</taxon>
    </lineage>
</organism>
<dbReference type="Proteomes" id="UP001059475">
    <property type="component" value="Chromosome"/>
</dbReference>
<keyword evidence="2" id="KW-1185">Reference proteome</keyword>
<dbReference type="EMBL" id="CP101114">
    <property type="protein sequence ID" value="UTO28614.1"/>
    <property type="molecule type" value="Genomic_DNA"/>
</dbReference>
<gene>
    <name evidence="1" type="ORF">NMK50_00825</name>
</gene>